<dbReference type="Gene3D" id="2.30.40.10">
    <property type="entry name" value="Urease, subunit C, domain 1"/>
    <property type="match status" value="1"/>
</dbReference>
<evidence type="ECO:0000313" key="12">
    <source>
        <dbReference type="EMBL" id="CAB3981446.1"/>
    </source>
</evidence>
<name>A0A7D9HFH5_PARCT</name>
<protein>
    <recommendedName>
        <fullName evidence="6">Probable imidazolonepropionase</fullName>
        <ecNumber evidence="5">3.5.2.7</ecNumber>
    </recommendedName>
</protein>
<dbReference type="Pfam" id="PF01979">
    <property type="entry name" value="Amidohydro_1"/>
    <property type="match status" value="1"/>
</dbReference>
<dbReference type="GO" id="GO:0019557">
    <property type="term" value="P:L-histidine catabolic process to glutamate and formate"/>
    <property type="evidence" value="ECO:0007669"/>
    <property type="project" value="UniProtKB-UniPathway"/>
</dbReference>
<gene>
    <name evidence="12" type="ORF">PACLA_8A048854</name>
</gene>
<comment type="similarity">
    <text evidence="4">Belongs to the metallo-dependent hydrolases superfamily. HutI family.</text>
</comment>
<evidence type="ECO:0000256" key="7">
    <source>
        <dbReference type="ARBA" id="ARBA00022723"/>
    </source>
</evidence>
<dbReference type="InterPro" id="IPR011059">
    <property type="entry name" value="Metal-dep_hydrolase_composite"/>
</dbReference>
<dbReference type="InterPro" id="IPR006680">
    <property type="entry name" value="Amidohydro-rel"/>
</dbReference>
<dbReference type="AlphaFoldDB" id="A0A7D9HFH5"/>
<comment type="caution">
    <text evidence="12">The sequence shown here is derived from an EMBL/GenBank/DDBJ whole genome shotgun (WGS) entry which is preliminary data.</text>
</comment>
<dbReference type="UniPathway" id="UPA00379">
    <property type="reaction ID" value="UER00551"/>
</dbReference>
<keyword evidence="9" id="KW-0369">Histidine metabolism</keyword>
<keyword evidence="7" id="KW-0479">Metal-binding</keyword>
<reference evidence="12" key="1">
    <citation type="submission" date="2020-04" db="EMBL/GenBank/DDBJ databases">
        <authorList>
            <person name="Alioto T."/>
            <person name="Alioto T."/>
            <person name="Gomez Garrido J."/>
        </authorList>
    </citation>
    <scope>NUCLEOTIDE SEQUENCE</scope>
    <source>
        <strain evidence="12">A484AB</strain>
    </source>
</reference>
<dbReference type="GO" id="GO:0046872">
    <property type="term" value="F:metal ion binding"/>
    <property type="evidence" value="ECO:0007669"/>
    <property type="project" value="UniProtKB-KW"/>
</dbReference>
<sequence length="427" mass="46237">MHRLLIKHARQVVTVCKNGETLLKGAAMNDVCVLNGPVSVVINCDGHIGYIGEDTEVSQKFEEKEFERIVDATDCCLIPGLVDGHTHPVFAGDRVHEFAMKLAGASYMDVHKAGGGIHFTVDHVHRATEDELLTNLKEILRRMLQAGTTLLEAKSGYGLDTENEIKMLKVLERAKKEGPVEISSTYCGAHAVPCGLTAAEATSDIINKQLPSLKSLLSSGELHVDNIDVFCEKGVFELADTEKILKAGKEIGLEINFHAEELNQLNSVELGVSLGARAASHLEEISDKGIEMMGASSTVGVVLPTTAYILKLKPPPVRKMIEHGCAVALGSDFNPNAFCLSMPLVMHLACVTFGMTMNEALVASTINAAASIGRSHSHGSLEVGKVADMLILDCPRWEHLIYQFGGHDHVIKHVIKKGRVVHSRMST</sequence>
<evidence type="ECO:0000313" key="13">
    <source>
        <dbReference type="Proteomes" id="UP001152795"/>
    </source>
</evidence>
<dbReference type="EC" id="3.5.2.7" evidence="5"/>
<proteinExistence type="inferred from homology"/>
<dbReference type="GO" id="GO:0050480">
    <property type="term" value="F:imidazolonepropionase activity"/>
    <property type="evidence" value="ECO:0007669"/>
    <property type="project" value="UniProtKB-EC"/>
</dbReference>
<dbReference type="NCBIfam" id="TIGR01224">
    <property type="entry name" value="hutI"/>
    <property type="match status" value="1"/>
</dbReference>
<evidence type="ECO:0000256" key="2">
    <source>
        <dbReference type="ARBA" id="ARBA00001965"/>
    </source>
</evidence>
<dbReference type="InterPro" id="IPR032466">
    <property type="entry name" value="Metal_Hydrolase"/>
</dbReference>
<keyword evidence="8" id="KW-0378">Hydrolase</keyword>
<dbReference type="GO" id="GO:0019556">
    <property type="term" value="P:L-histidine catabolic process to glutamate and formamide"/>
    <property type="evidence" value="ECO:0007669"/>
    <property type="project" value="UniProtKB-UniPathway"/>
</dbReference>
<evidence type="ECO:0000256" key="1">
    <source>
        <dbReference type="ARBA" id="ARBA00000853"/>
    </source>
</evidence>
<dbReference type="InterPro" id="IPR005920">
    <property type="entry name" value="HutI"/>
</dbReference>
<organism evidence="12 13">
    <name type="scientific">Paramuricea clavata</name>
    <name type="common">Red gorgonian</name>
    <name type="synonym">Violescent sea-whip</name>
    <dbReference type="NCBI Taxonomy" id="317549"/>
    <lineage>
        <taxon>Eukaryota</taxon>
        <taxon>Metazoa</taxon>
        <taxon>Cnidaria</taxon>
        <taxon>Anthozoa</taxon>
        <taxon>Octocorallia</taxon>
        <taxon>Malacalcyonacea</taxon>
        <taxon>Plexauridae</taxon>
        <taxon>Paramuricea</taxon>
    </lineage>
</organism>
<dbReference type="FunFam" id="3.20.20.140:FF:000007">
    <property type="entry name" value="Imidazolonepropionase"/>
    <property type="match status" value="1"/>
</dbReference>
<dbReference type="CDD" id="cd01296">
    <property type="entry name" value="Imidazolone-5PH"/>
    <property type="match status" value="1"/>
</dbReference>
<evidence type="ECO:0000256" key="10">
    <source>
        <dbReference type="ARBA" id="ARBA00022833"/>
    </source>
</evidence>
<dbReference type="PANTHER" id="PTHR42752:SF1">
    <property type="entry name" value="IMIDAZOLONEPROPIONASE-RELATED"/>
    <property type="match status" value="1"/>
</dbReference>
<dbReference type="OrthoDB" id="194468at2759"/>
<evidence type="ECO:0000256" key="11">
    <source>
        <dbReference type="ARBA" id="ARBA00023004"/>
    </source>
</evidence>
<evidence type="ECO:0000256" key="3">
    <source>
        <dbReference type="ARBA" id="ARBA00004758"/>
    </source>
</evidence>
<keyword evidence="10" id="KW-0862">Zinc</keyword>
<dbReference type="GO" id="GO:0005737">
    <property type="term" value="C:cytoplasm"/>
    <property type="evidence" value="ECO:0007669"/>
    <property type="project" value="InterPro"/>
</dbReference>
<keyword evidence="11" id="KW-0408">Iron</keyword>
<evidence type="ECO:0000256" key="4">
    <source>
        <dbReference type="ARBA" id="ARBA00008002"/>
    </source>
</evidence>
<dbReference type="SUPFAM" id="SSF51556">
    <property type="entry name" value="Metallo-dependent hydrolases"/>
    <property type="match status" value="1"/>
</dbReference>
<comment type="cofactor">
    <cofactor evidence="2">
        <name>Fe(3+)</name>
        <dbReference type="ChEBI" id="CHEBI:29034"/>
    </cofactor>
</comment>
<comment type="catalytic activity">
    <reaction evidence="1">
        <text>4-imidazolone-5-propanoate + H2O = N-formimidoyl-L-glutamate</text>
        <dbReference type="Rhea" id="RHEA:23660"/>
        <dbReference type="ChEBI" id="CHEBI:15377"/>
        <dbReference type="ChEBI" id="CHEBI:58928"/>
        <dbReference type="ChEBI" id="CHEBI:77893"/>
        <dbReference type="EC" id="3.5.2.7"/>
    </reaction>
</comment>
<dbReference type="Proteomes" id="UP001152795">
    <property type="component" value="Unassembled WGS sequence"/>
</dbReference>
<evidence type="ECO:0000256" key="9">
    <source>
        <dbReference type="ARBA" id="ARBA00022808"/>
    </source>
</evidence>
<evidence type="ECO:0000256" key="8">
    <source>
        <dbReference type="ARBA" id="ARBA00022801"/>
    </source>
</evidence>
<dbReference type="EMBL" id="CACRXK020000390">
    <property type="protein sequence ID" value="CAB3981446.1"/>
    <property type="molecule type" value="Genomic_DNA"/>
</dbReference>
<keyword evidence="13" id="KW-1185">Reference proteome</keyword>
<accession>A0A7D9HFH5</accession>
<evidence type="ECO:0000256" key="5">
    <source>
        <dbReference type="ARBA" id="ARBA00012864"/>
    </source>
</evidence>
<dbReference type="SUPFAM" id="SSF51338">
    <property type="entry name" value="Composite domain of metallo-dependent hydrolases"/>
    <property type="match status" value="1"/>
</dbReference>
<comment type="pathway">
    <text evidence="3">Amino-acid degradation; L-histidine degradation into L-glutamate; N-formimidoyl-L-glutamate from L-histidine: step 3/3.</text>
</comment>
<dbReference type="PANTHER" id="PTHR42752">
    <property type="entry name" value="IMIDAZOLONEPROPIONASE"/>
    <property type="match status" value="1"/>
</dbReference>
<dbReference type="Gene3D" id="3.20.20.140">
    <property type="entry name" value="Metal-dependent hydrolases"/>
    <property type="match status" value="1"/>
</dbReference>
<evidence type="ECO:0000256" key="6">
    <source>
        <dbReference type="ARBA" id="ARBA00013406"/>
    </source>
</evidence>